<evidence type="ECO:0000313" key="1">
    <source>
        <dbReference type="EMBL" id="RDL42402.1"/>
    </source>
</evidence>
<keyword evidence="2" id="KW-1185">Reference proteome</keyword>
<proteinExistence type="predicted"/>
<dbReference type="GeneID" id="43595230"/>
<dbReference type="RefSeq" id="XP_031875058.1">
    <property type="nucleotide sequence ID" value="XM_032011004.1"/>
</dbReference>
<dbReference type="AlphaFoldDB" id="A0A370U3Q6"/>
<organism evidence="1 2">
    <name type="scientific">Venustampulla echinocandica</name>
    <dbReference type="NCBI Taxonomy" id="2656787"/>
    <lineage>
        <taxon>Eukaryota</taxon>
        <taxon>Fungi</taxon>
        <taxon>Dikarya</taxon>
        <taxon>Ascomycota</taxon>
        <taxon>Pezizomycotina</taxon>
        <taxon>Leotiomycetes</taxon>
        <taxon>Helotiales</taxon>
        <taxon>Pleuroascaceae</taxon>
        <taxon>Venustampulla</taxon>
    </lineage>
</organism>
<evidence type="ECO:0000313" key="2">
    <source>
        <dbReference type="Proteomes" id="UP000254866"/>
    </source>
</evidence>
<gene>
    <name evidence="1" type="ORF">BP5553_02381</name>
</gene>
<dbReference type="STRING" id="2656787.A0A370U3Q6"/>
<sequence length="94" mass="10337">MAENITDSITQKEEPTYLESITLWVEDTYLSWFGENRASYGAKDSLKKMEITGNKDIDRVQRSVGETVGDNLGRNGIAGVVGDGLDKVVLRGNV</sequence>
<dbReference type="Proteomes" id="UP000254866">
    <property type="component" value="Unassembled WGS sequence"/>
</dbReference>
<reference evidence="1 2" key="1">
    <citation type="journal article" date="2018" name="IMA Fungus">
        <title>IMA Genome-F 9: Draft genome sequence of Annulohypoxylon stygium, Aspergillus mulundensis, Berkeleyomyces basicola (syn. Thielaviopsis basicola), Ceratocystis smalleyi, two Cercospora beticola strains, Coleophoma cylindrospora, Fusarium fracticaudum, Phialophora cf. hyalina, and Morchella septimelata.</title>
        <authorList>
            <person name="Wingfield B.D."/>
            <person name="Bills G.F."/>
            <person name="Dong Y."/>
            <person name="Huang W."/>
            <person name="Nel W.J."/>
            <person name="Swalarsk-Parry B.S."/>
            <person name="Vaghefi N."/>
            <person name="Wilken P.M."/>
            <person name="An Z."/>
            <person name="de Beer Z.W."/>
            <person name="De Vos L."/>
            <person name="Chen L."/>
            <person name="Duong T.A."/>
            <person name="Gao Y."/>
            <person name="Hammerbacher A."/>
            <person name="Kikkert J.R."/>
            <person name="Li Y."/>
            <person name="Li H."/>
            <person name="Li K."/>
            <person name="Li Q."/>
            <person name="Liu X."/>
            <person name="Ma X."/>
            <person name="Naidoo K."/>
            <person name="Pethybridge S.J."/>
            <person name="Sun J."/>
            <person name="Steenkamp E.T."/>
            <person name="van der Nest M.A."/>
            <person name="van Wyk S."/>
            <person name="Wingfield M.J."/>
            <person name="Xiong C."/>
            <person name="Yue Q."/>
            <person name="Zhang X."/>
        </authorList>
    </citation>
    <scope>NUCLEOTIDE SEQUENCE [LARGE SCALE GENOMIC DNA]</scope>
    <source>
        <strain evidence="1 2">BP 5553</strain>
    </source>
</reference>
<name>A0A370U3Q6_9HELO</name>
<dbReference type="EMBL" id="NPIC01000001">
    <property type="protein sequence ID" value="RDL42402.1"/>
    <property type="molecule type" value="Genomic_DNA"/>
</dbReference>
<comment type="caution">
    <text evidence="1">The sequence shown here is derived from an EMBL/GenBank/DDBJ whole genome shotgun (WGS) entry which is preliminary data.</text>
</comment>
<dbReference type="OrthoDB" id="3001700at2759"/>
<protein>
    <submittedName>
        <fullName evidence="1">Uncharacterized protein</fullName>
    </submittedName>
</protein>
<accession>A0A370U3Q6</accession>